<keyword evidence="2" id="KW-1185">Reference proteome</keyword>
<name>A0A3T1CXG2_9VIRU</name>
<sequence>MSLSTTMSNKQEAIDNVRNEMRKHVEAVVIETMDECHRYEEFHDKTEWRCRGRTFGDIDEFGEFITKLLTTQVDEDLVCKAYSYDHWFRKSTRHFGIKAPLKHVIKQIHLPPASTAEEIRTADLYLQAVLAIAPNYREYKKVVRIDRALKRRRAIVDLGLQS</sequence>
<dbReference type="Proteomes" id="UP001161669">
    <property type="component" value="Segment"/>
</dbReference>
<dbReference type="KEGG" id="vg:80540870"/>
<protein>
    <submittedName>
        <fullName evidence="1">Uncharacterized protein</fullName>
    </submittedName>
</protein>
<evidence type="ECO:0000313" key="2">
    <source>
        <dbReference type="Proteomes" id="UP001161669"/>
    </source>
</evidence>
<organism evidence="1 2">
    <name type="scientific">Acanthamoeba castellanii medusavirus J1</name>
    <dbReference type="NCBI Taxonomy" id="3114988"/>
    <lineage>
        <taxon>Viruses</taxon>
        <taxon>Varidnaviria</taxon>
        <taxon>Bamfordvirae</taxon>
        <taxon>Nucleocytoviricota</taxon>
        <taxon>Megaviricetes</taxon>
        <taxon>Mamonoviridae</taxon>
        <taxon>Medusavirus</taxon>
        <taxon>Medusavirus medusae</taxon>
    </lineage>
</organism>
<reference evidence="2" key="1">
    <citation type="journal article" date="2019" name="J. Virol.">
        <title>Medusavirus, a novel large DNA virus discovered from hot spring water.</title>
        <authorList>
            <person name="Yoshikawa G."/>
            <person name="Blanc-Mathieu R."/>
            <person name="Song C."/>
            <person name="Kayama Y."/>
            <person name="Mochizuki T."/>
            <person name="Murata K."/>
            <person name="Ogata H."/>
            <person name="Takemura M."/>
        </authorList>
    </citation>
    <scope>NUCLEOTIDE SEQUENCE [LARGE SCALE GENOMIC DNA]</scope>
</reference>
<proteinExistence type="predicted"/>
<evidence type="ECO:0000313" key="1">
    <source>
        <dbReference type="EMBL" id="BBI30518.1"/>
    </source>
</evidence>
<dbReference type="EMBL" id="AP018495">
    <property type="protein sequence ID" value="BBI30518.1"/>
    <property type="molecule type" value="Genomic_DNA"/>
</dbReference>
<accession>A0A3T1CXG2</accession>